<dbReference type="PANTHER" id="PTHR30363">
    <property type="entry name" value="HTH-TYPE TRANSCRIPTIONAL REGULATOR SRLR-RELATED"/>
    <property type="match status" value="1"/>
</dbReference>
<dbReference type="InterPro" id="IPR018356">
    <property type="entry name" value="Tscrpt_reg_HTH_DeoR_CS"/>
</dbReference>
<evidence type="ECO:0000259" key="4">
    <source>
        <dbReference type="PROSITE" id="PS51000"/>
    </source>
</evidence>
<dbReference type="InterPro" id="IPR036388">
    <property type="entry name" value="WH-like_DNA-bd_sf"/>
</dbReference>
<dbReference type="GO" id="GO:0003700">
    <property type="term" value="F:DNA-binding transcription factor activity"/>
    <property type="evidence" value="ECO:0007669"/>
    <property type="project" value="InterPro"/>
</dbReference>
<dbReference type="Pfam" id="PF08220">
    <property type="entry name" value="HTH_DeoR"/>
    <property type="match status" value="1"/>
</dbReference>
<dbReference type="SMART" id="SM00420">
    <property type="entry name" value="HTH_DEOR"/>
    <property type="match status" value="1"/>
</dbReference>
<keyword evidence="2" id="KW-0238">DNA-binding</keyword>
<dbReference type="EMBL" id="FYAK01000004">
    <property type="protein sequence ID" value="SMY36556.1"/>
    <property type="molecule type" value="Genomic_DNA"/>
</dbReference>
<dbReference type="InterPro" id="IPR001034">
    <property type="entry name" value="DeoR_HTH"/>
</dbReference>
<name>A0A1Y6MJ18_9GAMM</name>
<dbReference type="Gene3D" id="1.10.10.10">
    <property type="entry name" value="Winged helix-like DNA-binding domain superfamily/Winged helix DNA-binding domain"/>
    <property type="match status" value="1"/>
</dbReference>
<dbReference type="SMART" id="SM01134">
    <property type="entry name" value="DeoRC"/>
    <property type="match status" value="1"/>
</dbReference>
<dbReference type="InterPro" id="IPR036390">
    <property type="entry name" value="WH_DNA-bd_sf"/>
</dbReference>
<keyword evidence="6" id="KW-1185">Reference proteome</keyword>
<feature type="domain" description="HTH deoR-type" evidence="4">
    <location>
        <begin position="3"/>
        <end position="58"/>
    </location>
</feature>
<dbReference type="InterPro" id="IPR050313">
    <property type="entry name" value="Carb_Metab_HTH_regulators"/>
</dbReference>
<keyword evidence="3" id="KW-0804">Transcription</keyword>
<dbReference type="PROSITE" id="PS00894">
    <property type="entry name" value="HTH_DEOR_1"/>
    <property type="match status" value="1"/>
</dbReference>
<dbReference type="InterPro" id="IPR037171">
    <property type="entry name" value="NagB/RpiA_transferase-like"/>
</dbReference>
<dbReference type="Pfam" id="PF00455">
    <property type="entry name" value="DeoRC"/>
    <property type="match status" value="1"/>
</dbReference>
<dbReference type="RefSeq" id="WP_087845430.1">
    <property type="nucleotide sequence ID" value="NZ_FYAK01000004.1"/>
</dbReference>
<accession>A0A1Y6MJ18</accession>
<reference evidence="6" key="1">
    <citation type="submission" date="2017-06" db="EMBL/GenBank/DDBJ databases">
        <authorList>
            <person name="Rodrigo-Torres L."/>
            <person name="Arahal R.D."/>
            <person name="Lucena T."/>
        </authorList>
    </citation>
    <scope>NUCLEOTIDE SEQUENCE [LARGE SCALE GENOMIC DNA]</scope>
    <source>
        <strain evidence="6">CECT 9190</strain>
    </source>
</reference>
<keyword evidence="1" id="KW-0805">Transcription regulation</keyword>
<evidence type="ECO:0000313" key="5">
    <source>
        <dbReference type="EMBL" id="SMY36556.1"/>
    </source>
</evidence>
<proteinExistence type="predicted"/>
<protein>
    <submittedName>
        <fullName evidence="5">HTH-type transcriptional regulator UlaR</fullName>
    </submittedName>
</protein>
<organism evidence="5 6">
    <name type="scientific">Photobacterium malacitanum</name>
    <dbReference type="NCBI Taxonomy" id="2204294"/>
    <lineage>
        <taxon>Bacteria</taxon>
        <taxon>Pseudomonadati</taxon>
        <taxon>Pseudomonadota</taxon>
        <taxon>Gammaproteobacteria</taxon>
        <taxon>Vibrionales</taxon>
        <taxon>Vibrionaceae</taxon>
        <taxon>Photobacterium</taxon>
    </lineage>
</organism>
<dbReference type="AlphaFoldDB" id="A0A1Y6MJ18"/>
<dbReference type="GO" id="GO:0003677">
    <property type="term" value="F:DNA binding"/>
    <property type="evidence" value="ECO:0007669"/>
    <property type="project" value="UniProtKB-KW"/>
</dbReference>
<evidence type="ECO:0000256" key="3">
    <source>
        <dbReference type="ARBA" id="ARBA00023163"/>
    </source>
</evidence>
<dbReference type="NCBIfam" id="NF010034">
    <property type="entry name" value="PRK13509.1"/>
    <property type="match status" value="1"/>
</dbReference>
<dbReference type="PANTHER" id="PTHR30363:SF55">
    <property type="entry name" value="HTH-TYPE TRANSCRIPTIONAL REGULATOR ULAR"/>
    <property type="match status" value="1"/>
</dbReference>
<evidence type="ECO:0000256" key="1">
    <source>
        <dbReference type="ARBA" id="ARBA00023015"/>
    </source>
</evidence>
<dbReference type="Proteomes" id="UP000195963">
    <property type="component" value="Unassembled WGS sequence"/>
</dbReference>
<evidence type="ECO:0000256" key="2">
    <source>
        <dbReference type="ARBA" id="ARBA00023125"/>
    </source>
</evidence>
<dbReference type="SUPFAM" id="SSF46785">
    <property type="entry name" value="Winged helix' DNA-binding domain"/>
    <property type="match status" value="1"/>
</dbReference>
<gene>
    <name evidence="5" type="primary">ulaR</name>
    <name evidence="5" type="ORF">PMAL9190_02442</name>
</gene>
<dbReference type="InterPro" id="IPR014036">
    <property type="entry name" value="DeoR-like_C"/>
</dbReference>
<dbReference type="SUPFAM" id="SSF100950">
    <property type="entry name" value="NagB/RpiA/CoA transferase-like"/>
    <property type="match status" value="1"/>
</dbReference>
<evidence type="ECO:0000313" key="6">
    <source>
        <dbReference type="Proteomes" id="UP000195963"/>
    </source>
</evidence>
<dbReference type="PROSITE" id="PS51000">
    <property type="entry name" value="HTH_DEOR_2"/>
    <property type="match status" value="1"/>
</dbReference>
<sequence>MNEVQRHKAILSLLNTRGSVTVQMIIDNFDISPATARRDIAKLNEQKKLVKIRNGAERIENKPQDNWSPLSTELFSNSQSLDEKALIAVRAATLVEQGDSVVINCGSTAFLLGHELAGQDIQIVTNYYPLARYLIEQGHDDLVITGGQYNKEKSIFLNTVSEVLSNYSVQWMFTSGKGLTAEGLYKNDMISAVSEQQMLKHINKLVAVVDSSKINQKAGFLFCNATQIDYLITGKNADQNTIKALEQQGVEIILV</sequence>